<dbReference type="EMBL" id="CP010726">
    <property type="protein sequence ID" value="AUR01141.1"/>
    <property type="molecule type" value="Genomic_DNA"/>
</dbReference>
<dbReference type="InterPro" id="IPR051783">
    <property type="entry name" value="NAD(P)-dependent_oxidoreduct"/>
</dbReference>
<dbReference type="EMBL" id="CP010706">
    <property type="protein sequence ID" value="AUQ96629.1"/>
    <property type="molecule type" value="Genomic_DNA"/>
</dbReference>
<reference evidence="2 5" key="3">
    <citation type="journal article" date="2017" name="Int. J. Syst. Evol. Microbiol.">
        <title>Adaptation of Surface-Associated Bacteria to the Open Ocean: A Genomically Distinct Subpopulation of Phaeobacter gallaeciensis Colonizes Pacific Mesozooplankton.</title>
        <authorList>
            <person name="Freese H.M."/>
            <person name="Methner A."/>
            <person name="Overmann J."/>
        </authorList>
    </citation>
    <scope>NUCLEOTIDE SEQUENCE [LARGE SCALE GENOMIC DNA]</scope>
    <source>
        <strain evidence="2 5">P66</strain>
        <plasmid evidence="2 5">pP66_a</plasmid>
    </source>
</reference>
<dbReference type="Gene3D" id="3.40.50.720">
    <property type="entry name" value="NAD(P)-binding Rossmann-like Domain"/>
    <property type="match status" value="1"/>
</dbReference>
<dbReference type="Proteomes" id="UP000236536">
    <property type="component" value="Plasmid pP66_a"/>
</dbReference>
<reference evidence="4 5" key="2">
    <citation type="journal article" date="2017" name="Genome Biol. Evol.">
        <title>Trajectories and Drivers of Genome Evolution in Surface-Associated Marine Phaeobacter.</title>
        <authorList>
            <person name="Freese H.M."/>
            <person name="Sikorski J."/>
            <person name="Bunk B."/>
            <person name="Scheuner C."/>
            <person name="Meier-Kolthoff J.P."/>
            <person name="Sproer C."/>
            <person name="Gram L."/>
            <person name="Overmann J."/>
        </authorList>
    </citation>
    <scope>NUCLEOTIDE SEQUENCE [LARGE SCALE GENOMIC DNA]</scope>
    <source>
        <strain evidence="2 5">P66</strain>
        <strain evidence="3 4">P88</strain>
        <plasmid evidence="2 5">pP66_a</plasmid>
        <plasmid evidence="3">pP88_a</plasmid>
        <plasmid evidence="4">pp88_a</plasmid>
    </source>
</reference>
<sequence>MTGATSSQNLRQASFGGTEHTARHICVAGVSGLAGAHIARAALALGWHVTGTLRDATDTSKTVPLMALPGARDRLRLTSADTAQPESFADALKGSDALVIACLPSIRSAPDGTPANDLDPRAGMAHCINPAKIACRNLITAADRNGIGDIVLLSSTASTDPNPPPAIKNELRHHSDLEHQIEQKKFIAAQKTAMEIAATRLAQDRDLRLVILLSGMILGPGILACHHQGHVLSRLRDMAVKARPWHRNTPNGSMSLIHPADLARLCLAALQKPEAEGRYFAVAKSWQWSDIYQEISNFAPENALPAVVPKGTTPAATTEFDFTRRDRLAPPRHGLPEMVSGFYHWLDECNDAKLDDLEIGAEPAGAVAR</sequence>
<dbReference type="GO" id="GO:0004029">
    <property type="term" value="F:aldehyde dehydrogenase (NAD+) activity"/>
    <property type="evidence" value="ECO:0007669"/>
    <property type="project" value="TreeGrafter"/>
</dbReference>
<dbReference type="PANTHER" id="PTHR48079:SF6">
    <property type="entry name" value="NAD(P)-BINDING DOMAIN-CONTAINING PROTEIN-RELATED"/>
    <property type="match status" value="1"/>
</dbReference>
<evidence type="ECO:0000313" key="3">
    <source>
        <dbReference type="EMBL" id="AUR01141.1"/>
    </source>
</evidence>
<geneLocation type="plasmid" evidence="4">
    <name>pp88_a</name>
</geneLocation>
<evidence type="ECO:0000313" key="2">
    <source>
        <dbReference type="EMBL" id="AUQ96629.1"/>
    </source>
</evidence>
<reference evidence="3 4" key="1">
    <citation type="journal article" date="2017" name="Front. Microbiol.">
        <title>Phaeobacter piscinae sp. nov., a species of the Roseobacter group and potential aquaculture probiont.</title>
        <authorList>
            <person name="Sonnenschein E.C."/>
            <person name="Phippen C.B.W."/>
            <person name="Nielsen K.F."/>
            <person name="Mateiu R.V."/>
            <person name="Melchiorsen J."/>
            <person name="Gram L."/>
            <person name="Overmann J."/>
            <person name="Freese H.M."/>
        </authorList>
    </citation>
    <scope>NUCLEOTIDE SEQUENCE [LARGE SCALE GENOMIC DNA]</scope>
    <source>
        <strain evidence="3 4">P88</strain>
        <plasmid evidence="4">pp88_a</plasmid>
        <plasmid evidence="3">pP88_a</plasmid>
    </source>
</reference>
<keyword evidence="3" id="KW-0614">Plasmid</keyword>
<gene>
    <name evidence="2" type="ORF">PhaeoP66_03902</name>
    <name evidence="3" type="ORF">PhaeoP88_03828</name>
</gene>
<proteinExistence type="predicted"/>
<evidence type="ECO:0000313" key="4">
    <source>
        <dbReference type="Proteomes" id="UP000236447"/>
    </source>
</evidence>
<dbReference type="InterPro" id="IPR001509">
    <property type="entry name" value="Epimerase_deHydtase"/>
</dbReference>
<dbReference type="Proteomes" id="UP000236447">
    <property type="component" value="Plasmid pP88_a"/>
</dbReference>
<dbReference type="AlphaFoldDB" id="A0A2I7K1Z5"/>
<feature type="domain" description="NAD-dependent epimerase/dehydratase" evidence="1">
    <location>
        <begin position="25"/>
        <end position="277"/>
    </location>
</feature>
<dbReference type="GO" id="GO:0005737">
    <property type="term" value="C:cytoplasm"/>
    <property type="evidence" value="ECO:0007669"/>
    <property type="project" value="TreeGrafter"/>
</dbReference>
<evidence type="ECO:0000259" key="1">
    <source>
        <dbReference type="Pfam" id="PF01370"/>
    </source>
</evidence>
<keyword evidence="5" id="KW-1185">Reference proteome</keyword>
<geneLocation type="plasmid" evidence="2 5">
    <name>pP66_a</name>
</geneLocation>
<protein>
    <submittedName>
        <fullName evidence="3">NAD dependent epimerase/dehydratase</fullName>
    </submittedName>
</protein>
<dbReference type="PANTHER" id="PTHR48079">
    <property type="entry name" value="PROTEIN YEEZ"/>
    <property type="match status" value="1"/>
</dbReference>
<evidence type="ECO:0000313" key="5">
    <source>
        <dbReference type="Proteomes" id="UP000236536"/>
    </source>
</evidence>
<accession>A0A2I7K1Z5</accession>
<name>A0A2I7K1Z5_9RHOB</name>
<dbReference type="InterPro" id="IPR036291">
    <property type="entry name" value="NAD(P)-bd_dom_sf"/>
</dbReference>
<dbReference type="RefSeq" id="WP_102875456.1">
    <property type="nucleotide sequence ID" value="NZ_CP010600.1"/>
</dbReference>
<organism evidence="3 4">
    <name type="scientific">Phaeobacter inhibens</name>
    <dbReference type="NCBI Taxonomy" id="221822"/>
    <lineage>
        <taxon>Bacteria</taxon>
        <taxon>Pseudomonadati</taxon>
        <taxon>Pseudomonadota</taxon>
        <taxon>Alphaproteobacteria</taxon>
        <taxon>Rhodobacterales</taxon>
        <taxon>Roseobacteraceae</taxon>
        <taxon>Phaeobacter</taxon>
    </lineage>
</organism>
<dbReference type="SUPFAM" id="SSF51735">
    <property type="entry name" value="NAD(P)-binding Rossmann-fold domains"/>
    <property type="match status" value="1"/>
</dbReference>
<dbReference type="Pfam" id="PF01370">
    <property type="entry name" value="Epimerase"/>
    <property type="match status" value="1"/>
</dbReference>
<geneLocation type="plasmid" evidence="3">
    <name>pP88_a</name>
</geneLocation>